<dbReference type="PRINTS" id="PR00409">
    <property type="entry name" value="PHDIOXRDTASE"/>
</dbReference>
<dbReference type="EMBL" id="JAMLDX010000015">
    <property type="protein sequence ID" value="MCP3732128.1"/>
    <property type="molecule type" value="Genomic_DNA"/>
</dbReference>
<dbReference type="SUPFAM" id="SSF63380">
    <property type="entry name" value="Riboflavin synthase domain-like"/>
    <property type="match status" value="1"/>
</dbReference>
<dbReference type="GO" id="GO:0046872">
    <property type="term" value="F:metal ion binding"/>
    <property type="evidence" value="ECO:0007669"/>
    <property type="project" value="UniProtKB-KW"/>
</dbReference>
<dbReference type="InterPro" id="IPR017927">
    <property type="entry name" value="FAD-bd_FR_type"/>
</dbReference>
<dbReference type="InterPro" id="IPR006058">
    <property type="entry name" value="2Fe2S_fd_BS"/>
</dbReference>
<dbReference type="PANTHER" id="PTHR47354">
    <property type="entry name" value="NADH OXIDOREDUCTASE HCR"/>
    <property type="match status" value="1"/>
</dbReference>
<dbReference type="InterPro" id="IPR017938">
    <property type="entry name" value="Riboflavin_synthase-like_b-brl"/>
</dbReference>
<keyword evidence="3" id="KW-0479">Metal-binding</keyword>
<organism evidence="9 10">
    <name type="scientific">Sphingomonas tagetis</name>
    <dbReference type="NCBI Taxonomy" id="2949092"/>
    <lineage>
        <taxon>Bacteria</taxon>
        <taxon>Pseudomonadati</taxon>
        <taxon>Pseudomonadota</taxon>
        <taxon>Alphaproteobacteria</taxon>
        <taxon>Sphingomonadales</taxon>
        <taxon>Sphingomonadaceae</taxon>
        <taxon>Sphingomonas</taxon>
    </lineage>
</organism>
<evidence type="ECO:0000256" key="2">
    <source>
        <dbReference type="ARBA" id="ARBA00022714"/>
    </source>
</evidence>
<dbReference type="Gene3D" id="3.10.20.30">
    <property type="match status" value="1"/>
</dbReference>
<gene>
    <name evidence="9" type="ORF">M9978_17030</name>
</gene>
<dbReference type="GO" id="GO:0051537">
    <property type="term" value="F:2 iron, 2 sulfur cluster binding"/>
    <property type="evidence" value="ECO:0007669"/>
    <property type="project" value="UniProtKB-KW"/>
</dbReference>
<dbReference type="InterPro" id="IPR001433">
    <property type="entry name" value="OxRdtase_FAD/NAD-bd"/>
</dbReference>
<evidence type="ECO:0000256" key="5">
    <source>
        <dbReference type="ARBA" id="ARBA00023004"/>
    </source>
</evidence>
<dbReference type="RefSeq" id="WP_254295289.1">
    <property type="nucleotide sequence ID" value="NZ_JAMLDX010000015.1"/>
</dbReference>
<dbReference type="PROSITE" id="PS51384">
    <property type="entry name" value="FAD_FR"/>
    <property type="match status" value="1"/>
</dbReference>
<feature type="domain" description="2Fe-2S ferredoxin-type" evidence="7">
    <location>
        <begin position="245"/>
        <end position="330"/>
    </location>
</feature>
<reference evidence="9" key="1">
    <citation type="submission" date="2022-05" db="EMBL/GenBank/DDBJ databases">
        <title>Sphingomonas sp. strain MG17 Genome sequencing and assembly.</title>
        <authorList>
            <person name="Kim I."/>
        </authorList>
    </citation>
    <scope>NUCLEOTIDE SEQUENCE</scope>
    <source>
        <strain evidence="9">MG17</strain>
    </source>
</reference>
<protein>
    <submittedName>
        <fullName evidence="9">PDR/VanB family oxidoreductase</fullName>
    </submittedName>
</protein>
<dbReference type="Gene3D" id="3.40.50.80">
    <property type="entry name" value="Nucleotide-binding domain of ferredoxin-NADP reductase (FNR) module"/>
    <property type="match status" value="1"/>
</dbReference>
<dbReference type="Pfam" id="PF00175">
    <property type="entry name" value="NAD_binding_1"/>
    <property type="match status" value="1"/>
</dbReference>
<keyword evidence="4" id="KW-0560">Oxidoreductase</keyword>
<comment type="caution">
    <text evidence="9">The sequence shown here is derived from an EMBL/GenBank/DDBJ whole genome shotgun (WGS) entry which is preliminary data.</text>
</comment>
<dbReference type="SUPFAM" id="SSF52343">
    <property type="entry name" value="Ferredoxin reductase-like, C-terminal NADP-linked domain"/>
    <property type="match status" value="1"/>
</dbReference>
<keyword evidence="2" id="KW-0001">2Fe-2S</keyword>
<dbReference type="InterPro" id="IPR012675">
    <property type="entry name" value="Beta-grasp_dom_sf"/>
</dbReference>
<dbReference type="SUPFAM" id="SSF54292">
    <property type="entry name" value="2Fe-2S ferredoxin-like"/>
    <property type="match status" value="1"/>
</dbReference>
<accession>A0A9X2HJQ3</accession>
<dbReference type="Proteomes" id="UP001139451">
    <property type="component" value="Unassembled WGS sequence"/>
</dbReference>
<dbReference type="Gene3D" id="2.40.30.10">
    <property type="entry name" value="Translation factors"/>
    <property type="match status" value="1"/>
</dbReference>
<keyword evidence="1" id="KW-0285">Flavoprotein</keyword>
<dbReference type="AlphaFoldDB" id="A0A9X2HJQ3"/>
<evidence type="ECO:0000313" key="9">
    <source>
        <dbReference type="EMBL" id="MCP3732128.1"/>
    </source>
</evidence>
<dbReference type="InterPro" id="IPR050415">
    <property type="entry name" value="MRET"/>
</dbReference>
<dbReference type="PROSITE" id="PS51085">
    <property type="entry name" value="2FE2S_FER_2"/>
    <property type="match status" value="1"/>
</dbReference>
<dbReference type="InterPro" id="IPR001041">
    <property type="entry name" value="2Fe-2S_ferredoxin-type"/>
</dbReference>
<dbReference type="InterPro" id="IPR039261">
    <property type="entry name" value="FNR_nucleotide-bd"/>
</dbReference>
<evidence type="ECO:0000256" key="6">
    <source>
        <dbReference type="ARBA" id="ARBA00023014"/>
    </source>
</evidence>
<proteinExistence type="predicted"/>
<feature type="domain" description="FAD-binding FR-type" evidence="8">
    <location>
        <begin position="14"/>
        <end position="115"/>
    </location>
</feature>
<keyword evidence="5" id="KW-0408">Iron</keyword>
<name>A0A9X2HJQ3_9SPHN</name>
<keyword evidence="6" id="KW-0411">Iron-sulfur</keyword>
<dbReference type="InterPro" id="IPR036010">
    <property type="entry name" value="2Fe-2S_ferredoxin-like_sf"/>
</dbReference>
<evidence type="ECO:0000259" key="8">
    <source>
        <dbReference type="PROSITE" id="PS51384"/>
    </source>
</evidence>
<evidence type="ECO:0000313" key="10">
    <source>
        <dbReference type="Proteomes" id="UP001139451"/>
    </source>
</evidence>
<evidence type="ECO:0000256" key="1">
    <source>
        <dbReference type="ARBA" id="ARBA00022630"/>
    </source>
</evidence>
<dbReference type="PROSITE" id="PS00197">
    <property type="entry name" value="2FE2S_FER_1"/>
    <property type="match status" value="1"/>
</dbReference>
<dbReference type="PANTHER" id="PTHR47354:SF1">
    <property type="entry name" value="CARNITINE MONOOXYGENASE REDUCTASE SUBUNIT"/>
    <property type="match status" value="1"/>
</dbReference>
<evidence type="ECO:0000256" key="3">
    <source>
        <dbReference type="ARBA" id="ARBA00022723"/>
    </source>
</evidence>
<dbReference type="CDD" id="cd00207">
    <property type="entry name" value="fer2"/>
    <property type="match status" value="1"/>
</dbReference>
<keyword evidence="10" id="KW-1185">Reference proteome</keyword>
<sequence>MEDLLLIGVLVSDSIPREFQVRGMRREAEEVLSIELTPCAGTLPEISPGSHIDLHLGNGLVRSYSLMNSPQERDSYRIGVFRDPGSEGGSKYIHDHLRVGQLLRIDPPRNNFALHEGGEHSVFFAGGIGVTPFIAMAAALNARGHAWTLYYSCRNRSRAAFMDTLQRLAVDGGGRVEFHFDDEADGRLLDIRGIVGAVGPDDHLYCCGPSGMLAAYRDICANLPPDRVHFEYFASDAGLASEGGFDVVLAKSGRRINIPPGNTILEALGAAGVTVPYSCQQGICGACEVKVLSGVPDHRDMILSDAERASNETMLICCSGALSDELVIDL</sequence>
<dbReference type="Pfam" id="PF00111">
    <property type="entry name" value="Fer2"/>
    <property type="match status" value="1"/>
</dbReference>
<evidence type="ECO:0000259" key="7">
    <source>
        <dbReference type="PROSITE" id="PS51085"/>
    </source>
</evidence>
<dbReference type="GO" id="GO:0016491">
    <property type="term" value="F:oxidoreductase activity"/>
    <property type="evidence" value="ECO:0007669"/>
    <property type="project" value="UniProtKB-KW"/>
</dbReference>
<evidence type="ECO:0000256" key="4">
    <source>
        <dbReference type="ARBA" id="ARBA00023002"/>
    </source>
</evidence>
<dbReference type="CDD" id="cd06185">
    <property type="entry name" value="PDR_like"/>
    <property type="match status" value="1"/>
</dbReference>